<gene>
    <name evidence="2" type="ORF">POVWA1_036530</name>
</gene>
<keyword evidence="1" id="KW-0812">Transmembrane</keyword>
<dbReference type="Proteomes" id="UP000078555">
    <property type="component" value="Unassembled WGS sequence"/>
</dbReference>
<organism evidence="2 3">
    <name type="scientific">Plasmodium ovale wallikeri</name>
    <dbReference type="NCBI Taxonomy" id="864142"/>
    <lineage>
        <taxon>Eukaryota</taxon>
        <taxon>Sar</taxon>
        <taxon>Alveolata</taxon>
        <taxon>Apicomplexa</taxon>
        <taxon>Aconoidasida</taxon>
        <taxon>Haemosporida</taxon>
        <taxon>Plasmodiidae</taxon>
        <taxon>Plasmodium</taxon>
        <taxon>Plasmodium (Plasmodium)</taxon>
    </lineage>
</organism>
<proteinExistence type="predicted"/>
<reference evidence="3" key="1">
    <citation type="submission" date="2016-05" db="EMBL/GenBank/DDBJ databases">
        <authorList>
            <person name="Naeem Raeece"/>
        </authorList>
    </citation>
    <scope>NUCLEOTIDE SEQUENCE [LARGE SCALE GENOMIC DNA]</scope>
</reference>
<keyword evidence="1" id="KW-1133">Transmembrane helix</keyword>
<sequence>MEHEVDCQTEGTDPSNEIKISERINDILVGYAKSMILHNPVRECSDDNVNEIKKVLYKWSKEYFKKLCDEYEEDNSSMGRNDAKVTSNDASTEIYPIKDKVKKEMERLLLWGLYLLAYGGDVISISWHHPFIFATSPMRTFANRGKSYVRRFQKKASKEGFKRWLQKKASKDGFKRWLQKMASKDGFKRMGTTALVCRYAPT</sequence>
<evidence type="ECO:0000256" key="1">
    <source>
        <dbReference type="SAM" id="Phobius"/>
    </source>
</evidence>
<accession>A0A1A8Z1H2</accession>
<keyword evidence="1" id="KW-0472">Membrane</keyword>
<dbReference type="AlphaFoldDB" id="A0A1A8Z1H2"/>
<feature type="transmembrane region" description="Helical" evidence="1">
    <location>
        <begin position="108"/>
        <end position="127"/>
    </location>
</feature>
<name>A0A1A8Z1H2_PLAOA</name>
<keyword evidence="3" id="KW-1185">Reference proteome</keyword>
<protein>
    <submittedName>
        <fullName evidence="2">Uncharacterized protein</fullName>
    </submittedName>
</protein>
<evidence type="ECO:0000313" key="2">
    <source>
        <dbReference type="EMBL" id="SBT37740.1"/>
    </source>
</evidence>
<evidence type="ECO:0000313" key="3">
    <source>
        <dbReference type="Proteomes" id="UP000078555"/>
    </source>
</evidence>
<dbReference type="EMBL" id="FLRD01000106">
    <property type="protein sequence ID" value="SBT37740.1"/>
    <property type="molecule type" value="Genomic_DNA"/>
</dbReference>